<dbReference type="Gene3D" id="1.10.8.430">
    <property type="entry name" value="Helical domain of apoptotic protease-activating factors"/>
    <property type="match status" value="1"/>
</dbReference>
<dbReference type="PANTHER" id="PTHR36766:SF30">
    <property type="entry name" value="TIR-NBS TYPE DISEASE RESISTANCE PROTEIN-RELATED"/>
    <property type="match status" value="1"/>
</dbReference>
<dbReference type="Pfam" id="PF00931">
    <property type="entry name" value="NB-ARC"/>
    <property type="match status" value="1"/>
</dbReference>
<keyword evidence="4" id="KW-0067">ATP-binding</keyword>
<gene>
    <name evidence="8" type="primary">LOC113866073</name>
</gene>
<dbReference type="InterPro" id="IPR041118">
    <property type="entry name" value="Rx_N"/>
</dbReference>
<evidence type="ECO:0000313" key="7">
    <source>
        <dbReference type="Proteomes" id="UP000694853"/>
    </source>
</evidence>
<dbReference type="KEGG" id="aprc:113866073"/>
<dbReference type="InterPro" id="IPR027417">
    <property type="entry name" value="P-loop_NTPase"/>
</dbReference>
<dbReference type="Pfam" id="PF18052">
    <property type="entry name" value="Rx_N"/>
    <property type="match status" value="1"/>
</dbReference>
<dbReference type="Gene3D" id="1.20.5.4130">
    <property type="match status" value="1"/>
</dbReference>
<keyword evidence="7" id="KW-1185">Reference proteome</keyword>
<name>A0A8B8LPH1_ABRPR</name>
<evidence type="ECO:0000256" key="1">
    <source>
        <dbReference type="ARBA" id="ARBA00022737"/>
    </source>
</evidence>
<reference evidence="8" key="2">
    <citation type="submission" date="2025-08" db="UniProtKB">
        <authorList>
            <consortium name="RefSeq"/>
        </authorList>
    </citation>
    <scope>IDENTIFICATION</scope>
    <source>
        <tissue evidence="8">Young leaves</tissue>
    </source>
</reference>
<dbReference type="InterPro" id="IPR042197">
    <property type="entry name" value="Apaf_helical"/>
</dbReference>
<dbReference type="GO" id="GO:0005524">
    <property type="term" value="F:ATP binding"/>
    <property type="evidence" value="ECO:0007669"/>
    <property type="project" value="UniProtKB-KW"/>
</dbReference>
<keyword evidence="3" id="KW-0611">Plant defense</keyword>
<feature type="domain" description="Disease resistance N-terminal" evidence="6">
    <location>
        <begin position="8"/>
        <end position="96"/>
    </location>
</feature>
<dbReference type="InterPro" id="IPR002182">
    <property type="entry name" value="NB-ARC"/>
</dbReference>
<accession>A0A8B8LPH1</accession>
<dbReference type="GO" id="GO:0006952">
    <property type="term" value="P:defense response"/>
    <property type="evidence" value="ECO:0007669"/>
    <property type="project" value="UniProtKB-KW"/>
</dbReference>
<protein>
    <submittedName>
        <fullName evidence="8">Disease resistance RPP13-like protein 1</fullName>
    </submittedName>
</protein>
<dbReference type="OrthoDB" id="1743675at2759"/>
<evidence type="ECO:0000313" key="8">
    <source>
        <dbReference type="RefSeq" id="XP_027356764.1"/>
    </source>
</evidence>
<dbReference type="GeneID" id="113866073"/>
<keyword evidence="1" id="KW-0677">Repeat</keyword>
<evidence type="ECO:0000256" key="3">
    <source>
        <dbReference type="ARBA" id="ARBA00022821"/>
    </source>
</evidence>
<dbReference type="SUPFAM" id="SSF52540">
    <property type="entry name" value="P-loop containing nucleoside triphosphate hydrolases"/>
    <property type="match status" value="1"/>
</dbReference>
<evidence type="ECO:0000259" key="5">
    <source>
        <dbReference type="Pfam" id="PF00931"/>
    </source>
</evidence>
<sequence length="287" mass="31833">MVDMLGSFVSAFLQVLLDRVAHRELLEFFRGNHLDEALLEKLKKLLLFVATVLSDAEEKEFINPLVKEWIDRLKNAAYDADDVLDEIATKAMQDKINSGFHPTLDQVRGYASPLNPFAEQVKAKVERIVERLKSIIEYKDVLGLKESGLERVPVVAIVGMGGVGKTTLAQILYNDAQETVEVELVTTRSQSVASAVCADLTYSLSLLSYEDTWKLFSSHAFKSGNLDQHPVLAQIGQKIVNKCNGLPLAAKTLGSLLRGKEDAEEWKVHLIVGYGSYQAIRVASFLP</sequence>
<dbReference type="Proteomes" id="UP000694853">
    <property type="component" value="Unplaced"/>
</dbReference>
<evidence type="ECO:0000256" key="2">
    <source>
        <dbReference type="ARBA" id="ARBA00022741"/>
    </source>
</evidence>
<evidence type="ECO:0000259" key="6">
    <source>
        <dbReference type="Pfam" id="PF18052"/>
    </source>
</evidence>
<dbReference type="GO" id="GO:0043531">
    <property type="term" value="F:ADP binding"/>
    <property type="evidence" value="ECO:0007669"/>
    <property type="project" value="InterPro"/>
</dbReference>
<evidence type="ECO:0000256" key="4">
    <source>
        <dbReference type="ARBA" id="ARBA00022840"/>
    </source>
</evidence>
<reference evidence="7" key="1">
    <citation type="journal article" date="2019" name="Toxins">
        <title>Detection of Abrin-Like and Prepropulchellin-Like Toxin Genes and Transcripts Using Whole Genome Sequencing and Full-Length Transcript Sequencing of Abrus precatorius.</title>
        <authorList>
            <person name="Hovde B.T."/>
            <person name="Daligault H.E."/>
            <person name="Hanschen E.R."/>
            <person name="Kunde Y.A."/>
            <person name="Johnson M.B."/>
            <person name="Starkenburg S.R."/>
            <person name="Johnson S.L."/>
        </authorList>
    </citation>
    <scope>NUCLEOTIDE SEQUENCE [LARGE SCALE GENOMIC DNA]</scope>
</reference>
<organism evidence="7 8">
    <name type="scientific">Abrus precatorius</name>
    <name type="common">Indian licorice</name>
    <name type="synonym">Glycine abrus</name>
    <dbReference type="NCBI Taxonomy" id="3816"/>
    <lineage>
        <taxon>Eukaryota</taxon>
        <taxon>Viridiplantae</taxon>
        <taxon>Streptophyta</taxon>
        <taxon>Embryophyta</taxon>
        <taxon>Tracheophyta</taxon>
        <taxon>Spermatophyta</taxon>
        <taxon>Magnoliopsida</taxon>
        <taxon>eudicotyledons</taxon>
        <taxon>Gunneridae</taxon>
        <taxon>Pentapetalae</taxon>
        <taxon>rosids</taxon>
        <taxon>fabids</taxon>
        <taxon>Fabales</taxon>
        <taxon>Fabaceae</taxon>
        <taxon>Papilionoideae</taxon>
        <taxon>50 kb inversion clade</taxon>
        <taxon>NPAAA clade</taxon>
        <taxon>indigoferoid/millettioid clade</taxon>
        <taxon>Abreae</taxon>
        <taxon>Abrus</taxon>
    </lineage>
</organism>
<proteinExistence type="predicted"/>
<dbReference type="RefSeq" id="XP_027356764.1">
    <property type="nucleotide sequence ID" value="XM_027500963.1"/>
</dbReference>
<dbReference type="AlphaFoldDB" id="A0A8B8LPH1"/>
<feature type="domain" description="NB-ARC" evidence="5">
    <location>
        <begin position="150"/>
        <end position="179"/>
    </location>
</feature>
<keyword evidence="2" id="KW-0547">Nucleotide-binding</keyword>
<dbReference type="PANTHER" id="PTHR36766">
    <property type="entry name" value="PLANT BROAD-SPECTRUM MILDEW RESISTANCE PROTEIN RPW8"/>
    <property type="match status" value="1"/>
</dbReference>